<dbReference type="AlphaFoldDB" id="A0A345E6A7"/>
<evidence type="ECO:0000313" key="2">
    <source>
        <dbReference type="EMBL" id="AXG11147.1"/>
    </source>
</evidence>
<dbReference type="InterPro" id="IPR055828">
    <property type="entry name" value="DUF7405"/>
</dbReference>
<evidence type="ECO:0000313" key="3">
    <source>
        <dbReference type="Proteomes" id="UP000252985"/>
    </source>
</evidence>
<keyword evidence="4" id="KW-1185">Reference proteome</keyword>
<reference evidence="1 4" key="2">
    <citation type="submission" date="2018-07" db="EMBL/GenBank/DDBJ databases">
        <title>Genome sequences of Haloplanus sp. CBA1113.</title>
        <authorList>
            <person name="Kim Y.B."/>
            <person name="Roh S.W."/>
        </authorList>
    </citation>
    <scope>NUCLEOTIDE SEQUENCE [LARGE SCALE GENOMIC DNA]</scope>
    <source>
        <strain evidence="1 4">CBA1113</strain>
    </source>
</reference>
<proteinExistence type="predicted"/>
<dbReference type="OrthoDB" id="212084at2157"/>
<dbReference type="Pfam" id="PF24152">
    <property type="entry name" value="DUF7405"/>
    <property type="match status" value="1"/>
</dbReference>
<dbReference type="GeneID" id="37288419"/>
<dbReference type="SUPFAM" id="SSF54909">
    <property type="entry name" value="Dimeric alpha+beta barrel"/>
    <property type="match status" value="1"/>
</dbReference>
<dbReference type="RefSeq" id="WP_114586851.1">
    <property type="nucleotide sequence ID" value="NZ_CP031148.1"/>
</dbReference>
<accession>A0A345EG25</accession>
<dbReference type="InterPro" id="IPR006311">
    <property type="entry name" value="TAT_signal"/>
</dbReference>
<evidence type="ECO:0000313" key="1">
    <source>
        <dbReference type="EMBL" id="AXG07729.1"/>
    </source>
</evidence>
<dbReference type="PROSITE" id="PS51318">
    <property type="entry name" value="TAT"/>
    <property type="match status" value="1"/>
</dbReference>
<evidence type="ECO:0008006" key="5">
    <source>
        <dbReference type="Google" id="ProtNLM"/>
    </source>
</evidence>
<name>A0A345E6A7_9EURY</name>
<dbReference type="EMBL" id="CP031148">
    <property type="protein sequence ID" value="AXG11147.1"/>
    <property type="molecule type" value="Genomic_DNA"/>
</dbReference>
<evidence type="ECO:0000313" key="4">
    <source>
        <dbReference type="Proteomes" id="UP000253273"/>
    </source>
</evidence>
<dbReference type="KEGG" id="haj:DU500_15555"/>
<dbReference type="PROSITE" id="PS51257">
    <property type="entry name" value="PROKAR_LIPOPROTEIN"/>
    <property type="match status" value="1"/>
</dbReference>
<dbReference type="KEGG" id="haq:DU484_15535"/>
<reference evidence="2 3" key="1">
    <citation type="submission" date="2018-07" db="EMBL/GenBank/DDBJ databases">
        <title>Genome sequences of Haloplanus sp. CBA1112.</title>
        <authorList>
            <person name="Kim Y.B."/>
            <person name="Roh S.W."/>
        </authorList>
    </citation>
    <scope>NUCLEOTIDE SEQUENCE [LARGE SCALE GENOMIC DNA]</scope>
    <source>
        <strain evidence="2 3">CBA1112</strain>
    </source>
</reference>
<protein>
    <recommendedName>
        <fullName evidence="5">Tat pathway signal protein</fullName>
    </recommendedName>
</protein>
<dbReference type="Proteomes" id="UP000253273">
    <property type="component" value="Chromosome"/>
</dbReference>
<accession>A0A345E6A7</accession>
<gene>
    <name evidence="2" type="ORF">DU484_15535</name>
    <name evidence="1" type="ORF">DU500_15555</name>
</gene>
<organism evidence="1 4">
    <name type="scientific">Haloplanus rubicundus</name>
    <dbReference type="NCBI Taxonomy" id="1547898"/>
    <lineage>
        <taxon>Archaea</taxon>
        <taxon>Methanobacteriati</taxon>
        <taxon>Methanobacteriota</taxon>
        <taxon>Stenosarchaea group</taxon>
        <taxon>Halobacteria</taxon>
        <taxon>Halobacteriales</taxon>
        <taxon>Haloferacaceae</taxon>
        <taxon>Haloplanus</taxon>
    </lineage>
</organism>
<sequence>MTSRRSALARLGAVAGTLGLSGCAQFLGSASSSGTDLPPNPHADALPNRQFVQNPYLRTDDAGNDMQARYRRLLFLTLDVEPSASAARTVERGMRTIEAAYDWRAEGLFHVLAWGTDYFRRIGELGAAPISKPQVISRTDNPDLLEFDAVLILESDVPSQLTAVENAMFRSGGPLNGEPVDHPLGDVFRIAEIRTGFLGEGLPARHADVEGIPAGALSQDDPTFMGFFSDRQGTQASEEFVTIDSDRFAGGTTLHVSHLTQNLDTWWEGLDDAGRVARMFSPEFDPSDIPDFADDVPFSDAVRDHARQFDVVGHHEKVAQVRRDGEPIILRRDFNTTDGDHAGVHFLSFQRKLKHFRATRRAMNGWYVRDDSQAITDRENNGILNFIDVQSRANFYVPPRDKRAFPLY</sequence>
<dbReference type="EMBL" id="CP031150">
    <property type="protein sequence ID" value="AXG07729.1"/>
    <property type="molecule type" value="Genomic_DNA"/>
</dbReference>
<dbReference type="Proteomes" id="UP000252985">
    <property type="component" value="Chromosome"/>
</dbReference>
<dbReference type="InterPro" id="IPR011008">
    <property type="entry name" value="Dimeric_a/b-barrel"/>
</dbReference>